<keyword evidence="2" id="KW-1185">Reference proteome</keyword>
<comment type="caution">
    <text evidence="1">The sequence shown here is derived from an EMBL/GenBank/DDBJ whole genome shotgun (WGS) entry which is preliminary data.</text>
</comment>
<accession>A0A366KPQ4</accession>
<proteinExistence type="predicted"/>
<dbReference type="Proteomes" id="UP000252081">
    <property type="component" value="Unassembled WGS sequence"/>
</dbReference>
<sequence>MTFTEIHNELYNDLPTLTNKILYCQKEFRRKLLKTSRYPFVYTYDCYSRIKKNHFILTFVALKRGNMNNPLIGVCGIYTRAEGIYVAHLATGNNAITIYPPHFFKRYRERISKDFLISCSDMIKHYFTVHRGFMYIILTKEMKAVYRSLEKIEDDSDCFVCVTTDGYCFGERQGNIFIMKTIVSDDMLFESQKEAFGNLRDDFIKKHKELYGINI</sequence>
<name>A0A366KPQ4_9SPHI</name>
<dbReference type="EMBL" id="QNQU01000020">
    <property type="protein sequence ID" value="RBQ03625.1"/>
    <property type="molecule type" value="Genomic_DNA"/>
</dbReference>
<organism evidence="1 2">
    <name type="scientific">Pedobacter miscanthi</name>
    <dbReference type="NCBI Taxonomy" id="2259170"/>
    <lineage>
        <taxon>Bacteria</taxon>
        <taxon>Pseudomonadati</taxon>
        <taxon>Bacteroidota</taxon>
        <taxon>Sphingobacteriia</taxon>
        <taxon>Sphingobacteriales</taxon>
        <taxon>Sphingobacteriaceae</taxon>
        <taxon>Pedobacter</taxon>
    </lineage>
</organism>
<evidence type="ECO:0000313" key="1">
    <source>
        <dbReference type="EMBL" id="RBQ03625.1"/>
    </source>
</evidence>
<reference evidence="1 2" key="1">
    <citation type="submission" date="2018-07" db="EMBL/GenBank/DDBJ databases">
        <title>A draft genome of a endophytic bacteria, a new species of Pedobacter.</title>
        <authorList>
            <person name="Zhang Z.D."/>
            <person name="Chen Z.J."/>
        </authorList>
    </citation>
    <scope>NUCLEOTIDE SEQUENCE [LARGE SCALE GENOMIC DNA]</scope>
    <source>
        <strain evidence="1 2">RS10</strain>
    </source>
</reference>
<protein>
    <submittedName>
        <fullName evidence="1">Uncharacterized protein</fullName>
    </submittedName>
</protein>
<gene>
    <name evidence="1" type="ORF">DRW42_20600</name>
</gene>
<evidence type="ECO:0000313" key="2">
    <source>
        <dbReference type="Proteomes" id="UP000252081"/>
    </source>
</evidence>
<dbReference type="AlphaFoldDB" id="A0A366KPQ4"/>